<dbReference type="PROSITE" id="PS00629">
    <property type="entry name" value="IMP_1"/>
    <property type="match status" value="1"/>
</dbReference>
<gene>
    <name evidence="5" type="ORF">KV203_07665</name>
</gene>
<dbReference type="InterPro" id="IPR020583">
    <property type="entry name" value="Inositol_monoP_metal-BS"/>
</dbReference>
<keyword evidence="1" id="KW-0479">Metal-binding</keyword>
<dbReference type="Gene3D" id="3.40.190.80">
    <property type="match status" value="1"/>
</dbReference>
<dbReference type="Gene3D" id="3.30.540.10">
    <property type="entry name" value="Fructose-1,6-Bisphosphatase, subunit A, domain 1"/>
    <property type="match status" value="1"/>
</dbReference>
<sequence>MRDLAVAVAERVADHVRTRRPEVFGPPGAAPVGDAVRAKSTPTDPVTVVDTEAEVLTRELLARHRPADRLVGEEGSGDPAAVDGLRWVVDPIDGTVNFLYGIPAYAVSLAVQWQGVTVAGAVVDVPHAETYSAARGYGAECSTAAGRVRLRCSAADDLALALVGTGFGYSGTRRAAQARLVGELLPHVRDIRRIGSAALDLCALAAGRLDGFYEHGLSPWDWAAAALVATEAGCRVMLPSAGTPGSAGAILVAAAPGVAGQLIQALRAADGLEPIR</sequence>
<keyword evidence="2" id="KW-0378">Hydrolase</keyword>
<keyword evidence="3" id="KW-0460">Magnesium</keyword>
<proteinExistence type="predicted"/>
<dbReference type="SUPFAM" id="SSF56655">
    <property type="entry name" value="Carbohydrate phosphatase"/>
    <property type="match status" value="1"/>
</dbReference>
<dbReference type="PRINTS" id="PR00377">
    <property type="entry name" value="IMPHPHTASES"/>
</dbReference>
<name>A0ABX8SD24_9ACTN</name>
<dbReference type="InterPro" id="IPR000760">
    <property type="entry name" value="Inositol_monophosphatase-like"/>
</dbReference>
<dbReference type="PANTHER" id="PTHR20854:SF4">
    <property type="entry name" value="INOSITOL-1-MONOPHOSPHATASE-RELATED"/>
    <property type="match status" value="1"/>
</dbReference>
<reference evidence="5" key="1">
    <citation type="submission" date="2021-07" db="EMBL/GenBank/DDBJ databases">
        <title>Candidatus Kaistella beijingensis sp. nov. isolated from a municipal wastewater treatment plant is involved in sludge foaming.</title>
        <authorList>
            <person name="Song Y."/>
            <person name="Liu S.-J."/>
        </authorList>
    </citation>
    <scope>NUCLEOTIDE SEQUENCE</scope>
    <source>
        <strain evidence="5">DSM 43998</strain>
    </source>
</reference>
<dbReference type="EMBL" id="CP079105">
    <property type="protein sequence ID" value="QXQ15758.1"/>
    <property type="molecule type" value="Genomic_DNA"/>
</dbReference>
<dbReference type="PANTHER" id="PTHR20854">
    <property type="entry name" value="INOSITOL MONOPHOSPHATASE"/>
    <property type="match status" value="1"/>
</dbReference>
<evidence type="ECO:0000256" key="2">
    <source>
        <dbReference type="ARBA" id="ARBA00022801"/>
    </source>
</evidence>
<evidence type="ECO:0000313" key="5">
    <source>
        <dbReference type="EMBL" id="QXQ15758.1"/>
    </source>
</evidence>
<dbReference type="Proteomes" id="UP000887023">
    <property type="component" value="Chromosome"/>
</dbReference>
<organism evidence="5 6">
    <name type="scientific">Skermania pinensis</name>
    <dbReference type="NCBI Taxonomy" id="39122"/>
    <lineage>
        <taxon>Bacteria</taxon>
        <taxon>Bacillati</taxon>
        <taxon>Actinomycetota</taxon>
        <taxon>Actinomycetes</taxon>
        <taxon>Mycobacteriales</taxon>
        <taxon>Gordoniaceae</taxon>
        <taxon>Skermania</taxon>
    </lineage>
</organism>
<feature type="region of interest" description="Disordered" evidence="4">
    <location>
        <begin position="22"/>
        <end position="42"/>
    </location>
</feature>
<evidence type="ECO:0000256" key="1">
    <source>
        <dbReference type="ARBA" id="ARBA00022723"/>
    </source>
</evidence>
<dbReference type="Pfam" id="PF00459">
    <property type="entry name" value="Inositol_P"/>
    <property type="match status" value="1"/>
</dbReference>
<evidence type="ECO:0000256" key="4">
    <source>
        <dbReference type="SAM" id="MobiDB-lite"/>
    </source>
</evidence>
<keyword evidence="6" id="KW-1185">Reference proteome</keyword>
<protein>
    <submittedName>
        <fullName evidence="5">Inositol monophosphatase</fullName>
    </submittedName>
</protein>
<accession>A0ABX8SD24</accession>
<evidence type="ECO:0000256" key="3">
    <source>
        <dbReference type="ARBA" id="ARBA00022842"/>
    </source>
</evidence>
<evidence type="ECO:0000313" key="6">
    <source>
        <dbReference type="Proteomes" id="UP000887023"/>
    </source>
</evidence>